<dbReference type="EnsemblFungi" id="EJT74708">
    <property type="protein sequence ID" value="EJT74708"/>
    <property type="gene ID" value="GGTG_08546"/>
</dbReference>
<evidence type="ECO:0000313" key="4">
    <source>
        <dbReference type="Proteomes" id="UP000006039"/>
    </source>
</evidence>
<feature type="region of interest" description="Disordered" evidence="1">
    <location>
        <begin position="171"/>
        <end position="206"/>
    </location>
</feature>
<reference evidence="4" key="1">
    <citation type="submission" date="2010-07" db="EMBL/GenBank/DDBJ databases">
        <title>The genome sequence of Gaeumannomyces graminis var. tritici strain R3-111a-1.</title>
        <authorList>
            <consortium name="The Broad Institute Genome Sequencing Platform"/>
            <person name="Ma L.-J."/>
            <person name="Dead R."/>
            <person name="Young S."/>
            <person name="Zeng Q."/>
            <person name="Koehrsen M."/>
            <person name="Alvarado L."/>
            <person name="Berlin A."/>
            <person name="Chapman S.B."/>
            <person name="Chen Z."/>
            <person name="Freedman E."/>
            <person name="Gellesch M."/>
            <person name="Goldberg J."/>
            <person name="Griggs A."/>
            <person name="Gujja S."/>
            <person name="Heilman E.R."/>
            <person name="Heiman D."/>
            <person name="Hepburn T."/>
            <person name="Howarth C."/>
            <person name="Jen D."/>
            <person name="Larson L."/>
            <person name="Mehta T."/>
            <person name="Neiman D."/>
            <person name="Pearson M."/>
            <person name="Roberts A."/>
            <person name="Saif S."/>
            <person name="Shea T."/>
            <person name="Shenoy N."/>
            <person name="Sisk P."/>
            <person name="Stolte C."/>
            <person name="Sykes S."/>
            <person name="Walk T."/>
            <person name="White J."/>
            <person name="Yandava C."/>
            <person name="Haas B."/>
            <person name="Nusbaum C."/>
            <person name="Birren B."/>
        </authorList>
    </citation>
    <scope>NUCLEOTIDE SEQUENCE [LARGE SCALE GENOMIC DNA]</scope>
    <source>
        <strain evidence="4">R3-111a-1</strain>
    </source>
</reference>
<proteinExistence type="predicted"/>
<organism evidence="2">
    <name type="scientific">Gaeumannomyces tritici (strain R3-111a-1)</name>
    <name type="common">Wheat and barley take-all root rot fungus</name>
    <name type="synonym">Gaeumannomyces graminis var. tritici</name>
    <dbReference type="NCBI Taxonomy" id="644352"/>
    <lineage>
        <taxon>Eukaryota</taxon>
        <taxon>Fungi</taxon>
        <taxon>Dikarya</taxon>
        <taxon>Ascomycota</taxon>
        <taxon>Pezizomycotina</taxon>
        <taxon>Sordariomycetes</taxon>
        <taxon>Sordariomycetidae</taxon>
        <taxon>Magnaporthales</taxon>
        <taxon>Magnaporthaceae</taxon>
        <taxon>Gaeumannomyces</taxon>
    </lineage>
</organism>
<dbReference type="AlphaFoldDB" id="J3P4W0"/>
<reference evidence="3" key="4">
    <citation type="journal article" date="2015" name="G3 (Bethesda)">
        <title>Genome sequences of three phytopathogenic species of the Magnaporthaceae family of fungi.</title>
        <authorList>
            <person name="Okagaki L.H."/>
            <person name="Nunes C.C."/>
            <person name="Sailsbery J."/>
            <person name="Clay B."/>
            <person name="Brown D."/>
            <person name="John T."/>
            <person name="Oh Y."/>
            <person name="Young N."/>
            <person name="Fitzgerald M."/>
            <person name="Haas B.J."/>
            <person name="Zeng Q."/>
            <person name="Young S."/>
            <person name="Adiconis X."/>
            <person name="Fan L."/>
            <person name="Levin J.Z."/>
            <person name="Mitchell T.K."/>
            <person name="Okubara P.A."/>
            <person name="Farman M.L."/>
            <person name="Kohn L.M."/>
            <person name="Birren B."/>
            <person name="Ma L.-J."/>
            <person name="Dean R.A."/>
        </authorList>
    </citation>
    <scope>NUCLEOTIDE SEQUENCE</scope>
    <source>
        <strain evidence="3">R3-111a-1</strain>
    </source>
</reference>
<evidence type="ECO:0000313" key="3">
    <source>
        <dbReference type="EnsemblFungi" id="EJT74708"/>
    </source>
</evidence>
<sequence length="206" mass="22085">MVVFYPGPGGVHVTYPVYSYSYVQPVVASPAVVVQPVTTVTPVTTITPVTTVTPVVQAQAVYPVASVVAPAYQIGAKQPLVLSFQWRRLDNILNSTSLLYLVNTLAFPGFVADSRKGMYAVYFATSETATRTTGLLDAAASNTGGHDDSSDGKHCSIFPLLVRPREMVRVNTDLTQKGPLGQGRRQKRDAARWAKNGKPRGFGNGG</sequence>
<dbReference type="HOGENOM" id="CLU_1332004_0_0_1"/>
<dbReference type="RefSeq" id="XP_009224652.1">
    <property type="nucleotide sequence ID" value="XM_009226388.1"/>
</dbReference>
<evidence type="ECO:0000313" key="2">
    <source>
        <dbReference type="EMBL" id="EJT74708.1"/>
    </source>
</evidence>
<keyword evidence="4" id="KW-1185">Reference proteome</keyword>
<evidence type="ECO:0000256" key="1">
    <source>
        <dbReference type="SAM" id="MobiDB-lite"/>
    </source>
</evidence>
<dbReference type="eggNOG" id="ENOG502RNA3">
    <property type="taxonomic scope" value="Eukaryota"/>
</dbReference>
<dbReference type="VEuPathDB" id="FungiDB:GGTG_08546"/>
<dbReference type="GeneID" id="20349004"/>
<protein>
    <submittedName>
        <fullName evidence="2 3">Uncharacterized protein</fullName>
    </submittedName>
</protein>
<gene>
    <name evidence="3" type="primary">20349004</name>
    <name evidence="2" type="ORF">GGTG_08546</name>
</gene>
<reference evidence="2" key="3">
    <citation type="submission" date="2010-09" db="EMBL/GenBank/DDBJ databases">
        <title>Annotation of Gaeumannomyces graminis var. tritici R3-111a-1.</title>
        <authorList>
            <consortium name="The Broad Institute Genome Sequencing Platform"/>
            <person name="Ma L.-J."/>
            <person name="Dead R."/>
            <person name="Young S.K."/>
            <person name="Zeng Q."/>
            <person name="Gargeya S."/>
            <person name="Fitzgerald M."/>
            <person name="Haas B."/>
            <person name="Abouelleil A."/>
            <person name="Alvarado L."/>
            <person name="Arachchi H.M."/>
            <person name="Berlin A."/>
            <person name="Brown A."/>
            <person name="Chapman S.B."/>
            <person name="Chen Z."/>
            <person name="Dunbar C."/>
            <person name="Freedman E."/>
            <person name="Gearin G."/>
            <person name="Gellesch M."/>
            <person name="Goldberg J."/>
            <person name="Griggs A."/>
            <person name="Gujja S."/>
            <person name="Heiman D."/>
            <person name="Howarth C."/>
            <person name="Larson L."/>
            <person name="Lui A."/>
            <person name="MacDonald P.J.P."/>
            <person name="Mehta T."/>
            <person name="Montmayeur A."/>
            <person name="Murphy C."/>
            <person name="Neiman D."/>
            <person name="Pearson M."/>
            <person name="Priest M."/>
            <person name="Roberts A."/>
            <person name="Saif S."/>
            <person name="Shea T."/>
            <person name="Shenoy N."/>
            <person name="Sisk P."/>
            <person name="Stolte C."/>
            <person name="Sykes S."/>
            <person name="Yandava C."/>
            <person name="Wortman J."/>
            <person name="Nusbaum C."/>
            <person name="Birren B."/>
        </authorList>
    </citation>
    <scope>NUCLEOTIDE SEQUENCE</scope>
    <source>
        <strain evidence="2">R3-111a-1</strain>
    </source>
</reference>
<name>J3P4W0_GAET3</name>
<dbReference type="Proteomes" id="UP000006039">
    <property type="component" value="Unassembled WGS sequence"/>
</dbReference>
<dbReference type="EMBL" id="GL385398">
    <property type="protein sequence ID" value="EJT74708.1"/>
    <property type="molecule type" value="Genomic_DNA"/>
</dbReference>
<reference evidence="2" key="2">
    <citation type="submission" date="2010-07" db="EMBL/GenBank/DDBJ databases">
        <authorList>
            <consortium name="The Broad Institute Genome Sequencing Platform"/>
            <consortium name="Broad Institute Genome Sequencing Center for Infectious Disease"/>
            <person name="Ma L.-J."/>
            <person name="Dead R."/>
            <person name="Young S."/>
            <person name="Zeng Q."/>
            <person name="Koehrsen M."/>
            <person name="Alvarado L."/>
            <person name="Berlin A."/>
            <person name="Chapman S.B."/>
            <person name="Chen Z."/>
            <person name="Freedman E."/>
            <person name="Gellesch M."/>
            <person name="Goldberg J."/>
            <person name="Griggs A."/>
            <person name="Gujja S."/>
            <person name="Heilman E.R."/>
            <person name="Heiman D."/>
            <person name="Hepburn T."/>
            <person name="Howarth C."/>
            <person name="Jen D."/>
            <person name="Larson L."/>
            <person name="Mehta T."/>
            <person name="Neiman D."/>
            <person name="Pearson M."/>
            <person name="Roberts A."/>
            <person name="Saif S."/>
            <person name="Shea T."/>
            <person name="Shenoy N."/>
            <person name="Sisk P."/>
            <person name="Stolte C."/>
            <person name="Sykes S."/>
            <person name="Walk T."/>
            <person name="White J."/>
            <person name="Yandava C."/>
            <person name="Haas B."/>
            <person name="Nusbaum C."/>
            <person name="Birren B."/>
        </authorList>
    </citation>
    <scope>NUCLEOTIDE SEQUENCE</scope>
    <source>
        <strain evidence="2">R3-111a-1</strain>
    </source>
</reference>
<accession>J3P4W0</accession>
<reference evidence="3" key="5">
    <citation type="submission" date="2018-04" db="UniProtKB">
        <authorList>
            <consortium name="EnsemblFungi"/>
        </authorList>
    </citation>
    <scope>IDENTIFICATION</scope>
    <source>
        <strain evidence="3">R3-111a-1</strain>
    </source>
</reference>